<sequence>MLRRFLDPYENVLYPECQLGGDDALLLLCDLRDSAAHTHCVSIGHEVPEGNWYCEDCRPTAIASSNEQVLNPSQSWSKFKFVCWIFSCCECSGDF</sequence>
<evidence type="ECO:0000256" key="1">
    <source>
        <dbReference type="ARBA" id="ARBA00022723"/>
    </source>
</evidence>
<feature type="non-terminal residue" evidence="5">
    <location>
        <position position="95"/>
    </location>
</feature>
<dbReference type="PANTHER" id="PTHR47177">
    <property type="entry name" value="F18C1.6 PROTEIN"/>
    <property type="match status" value="1"/>
</dbReference>
<dbReference type="InterPro" id="IPR011011">
    <property type="entry name" value="Znf_FYVE_PHD"/>
</dbReference>
<evidence type="ECO:0000256" key="3">
    <source>
        <dbReference type="ARBA" id="ARBA00022833"/>
    </source>
</evidence>
<evidence type="ECO:0000313" key="6">
    <source>
        <dbReference type="Proteomes" id="UP000594638"/>
    </source>
</evidence>
<accession>A0A8S0TU17</accession>
<dbReference type="InterPro" id="IPR013083">
    <property type="entry name" value="Znf_RING/FYVE/PHD"/>
</dbReference>
<dbReference type="AlphaFoldDB" id="A0A8S0TU17"/>
<keyword evidence="1" id="KW-0479">Metal-binding</keyword>
<dbReference type="Gene3D" id="3.30.40.10">
    <property type="entry name" value="Zinc/RING finger domain, C3HC4 (zinc finger)"/>
    <property type="match status" value="1"/>
</dbReference>
<proteinExistence type="predicted"/>
<comment type="caution">
    <text evidence="5">The sequence shown here is derived from an EMBL/GenBank/DDBJ whole genome shotgun (WGS) entry which is preliminary data.</text>
</comment>
<reference evidence="5 6" key="1">
    <citation type="submission" date="2019-12" db="EMBL/GenBank/DDBJ databases">
        <authorList>
            <person name="Alioto T."/>
            <person name="Alioto T."/>
            <person name="Gomez Garrido J."/>
        </authorList>
    </citation>
    <scope>NUCLEOTIDE SEQUENCE [LARGE SCALE GENOMIC DNA]</scope>
</reference>
<evidence type="ECO:0000256" key="2">
    <source>
        <dbReference type="ARBA" id="ARBA00022771"/>
    </source>
</evidence>
<dbReference type="OrthoDB" id="8062037at2759"/>
<dbReference type="GO" id="GO:0008270">
    <property type="term" value="F:zinc ion binding"/>
    <property type="evidence" value="ECO:0007669"/>
    <property type="project" value="UniProtKB-KW"/>
</dbReference>
<dbReference type="PANTHER" id="PTHR47177:SF3">
    <property type="entry name" value="F18C1.6 PROTEIN"/>
    <property type="match status" value="1"/>
</dbReference>
<keyword evidence="6" id="KW-1185">Reference proteome</keyword>
<gene>
    <name evidence="5" type="ORF">OLEA9_D003830</name>
</gene>
<evidence type="ECO:0000313" key="5">
    <source>
        <dbReference type="EMBL" id="CAA3007029.1"/>
    </source>
</evidence>
<dbReference type="Gramene" id="OE9D003830T1">
    <property type="protein sequence ID" value="OE9D003830C1"/>
    <property type="gene ID" value="OE9D003830"/>
</dbReference>
<dbReference type="SUPFAM" id="SSF57903">
    <property type="entry name" value="FYVE/PHD zinc finger"/>
    <property type="match status" value="1"/>
</dbReference>
<feature type="domain" description="PHD-type" evidence="4">
    <location>
        <begin position="17"/>
        <end position="57"/>
    </location>
</feature>
<keyword evidence="2" id="KW-0863">Zinc-finger</keyword>
<name>A0A8S0TU17_OLEEU</name>
<evidence type="ECO:0000259" key="4">
    <source>
        <dbReference type="Pfam" id="PF00628"/>
    </source>
</evidence>
<keyword evidence="3" id="KW-0862">Zinc</keyword>
<protein>
    <submittedName>
        <fullName evidence="5">Chromodomain-helicase-DNA-binding 5-like isoform X1</fullName>
    </submittedName>
</protein>
<dbReference type="EMBL" id="CACTIH010007268">
    <property type="protein sequence ID" value="CAA3007029.1"/>
    <property type="molecule type" value="Genomic_DNA"/>
</dbReference>
<dbReference type="Pfam" id="PF00628">
    <property type="entry name" value="PHD"/>
    <property type="match status" value="1"/>
</dbReference>
<organism evidence="5 6">
    <name type="scientific">Olea europaea subsp. europaea</name>
    <dbReference type="NCBI Taxonomy" id="158383"/>
    <lineage>
        <taxon>Eukaryota</taxon>
        <taxon>Viridiplantae</taxon>
        <taxon>Streptophyta</taxon>
        <taxon>Embryophyta</taxon>
        <taxon>Tracheophyta</taxon>
        <taxon>Spermatophyta</taxon>
        <taxon>Magnoliopsida</taxon>
        <taxon>eudicotyledons</taxon>
        <taxon>Gunneridae</taxon>
        <taxon>Pentapetalae</taxon>
        <taxon>asterids</taxon>
        <taxon>lamiids</taxon>
        <taxon>Lamiales</taxon>
        <taxon>Oleaceae</taxon>
        <taxon>Oleeae</taxon>
        <taxon>Olea</taxon>
    </lineage>
</organism>
<dbReference type="Proteomes" id="UP000594638">
    <property type="component" value="Unassembled WGS sequence"/>
</dbReference>
<dbReference type="InterPro" id="IPR019787">
    <property type="entry name" value="Znf_PHD-finger"/>
</dbReference>